<evidence type="ECO:0000256" key="3">
    <source>
        <dbReference type="ARBA" id="ARBA00006001"/>
    </source>
</evidence>
<feature type="binding site" evidence="18">
    <location>
        <position position="158"/>
    </location>
    <ligand>
        <name>(6S)-NADPHX</name>
        <dbReference type="ChEBI" id="CHEBI:64076"/>
    </ligand>
</feature>
<dbReference type="Gene3D" id="3.40.1190.20">
    <property type="match status" value="1"/>
</dbReference>
<dbReference type="Proteomes" id="UP000284868">
    <property type="component" value="Unassembled WGS sequence"/>
</dbReference>
<feature type="binding site" evidence="18">
    <location>
        <begin position="129"/>
        <end position="135"/>
    </location>
    <ligand>
        <name>(6S)-NADPHX</name>
        <dbReference type="ChEBI" id="CHEBI:64076"/>
    </ligand>
</feature>
<dbReference type="EC" id="5.1.99.6" evidence="19"/>
<dbReference type="GO" id="GO:0052855">
    <property type="term" value="F:ADP-dependent NAD(P)H-hydrate dehydratase activity"/>
    <property type="evidence" value="ECO:0007669"/>
    <property type="project" value="UniProtKB-UniRule"/>
</dbReference>
<dbReference type="EC" id="4.2.1.136" evidence="19"/>
<dbReference type="NCBIfam" id="TIGR00196">
    <property type="entry name" value="yjeF_cterm"/>
    <property type="match status" value="1"/>
</dbReference>
<dbReference type="Pfam" id="PF01256">
    <property type="entry name" value="Carb_kinase"/>
    <property type="match status" value="1"/>
</dbReference>
<dbReference type="InterPro" id="IPR029056">
    <property type="entry name" value="Ribokinase-like"/>
</dbReference>
<keyword evidence="6 17" id="KW-0547">Nucleotide-binding</keyword>
<dbReference type="HAMAP" id="MF_01965">
    <property type="entry name" value="NADHX_dehydratase"/>
    <property type="match status" value="1"/>
</dbReference>
<dbReference type="NCBIfam" id="TIGR00197">
    <property type="entry name" value="yjeF_nterm"/>
    <property type="match status" value="1"/>
</dbReference>
<dbReference type="OrthoDB" id="9806925at2"/>
<dbReference type="HAMAP" id="MF_01966">
    <property type="entry name" value="NADHX_epimerase"/>
    <property type="match status" value="1"/>
</dbReference>
<evidence type="ECO:0000256" key="16">
    <source>
        <dbReference type="ARBA" id="ARBA00049209"/>
    </source>
</evidence>
<keyword evidence="8 17" id="KW-0521">NADP</keyword>
<evidence type="ECO:0000256" key="4">
    <source>
        <dbReference type="ARBA" id="ARBA00009524"/>
    </source>
</evidence>
<dbReference type="GO" id="GO:0046872">
    <property type="term" value="F:metal ion binding"/>
    <property type="evidence" value="ECO:0007669"/>
    <property type="project" value="UniProtKB-UniRule"/>
</dbReference>
<comment type="similarity">
    <text evidence="18">Belongs to the NnrE/AIBP family.</text>
</comment>
<comment type="caution">
    <text evidence="22">The sequence shown here is derived from an EMBL/GenBank/DDBJ whole genome shotgun (WGS) entry which is preliminary data.</text>
</comment>
<evidence type="ECO:0000313" key="23">
    <source>
        <dbReference type="Proteomes" id="UP000284868"/>
    </source>
</evidence>
<comment type="subunit">
    <text evidence="17">Homotetramer.</text>
</comment>
<comment type="similarity">
    <text evidence="4 19">In the C-terminal section; belongs to the NnrD/CARKD family.</text>
</comment>
<evidence type="ECO:0000256" key="13">
    <source>
        <dbReference type="ARBA" id="ARBA00023268"/>
    </source>
</evidence>
<proteinExistence type="inferred from homology"/>
<comment type="similarity">
    <text evidence="3 19">In the N-terminal section; belongs to the NnrE/AIBP family.</text>
</comment>
<dbReference type="GO" id="GO:0005524">
    <property type="term" value="F:ATP binding"/>
    <property type="evidence" value="ECO:0007669"/>
    <property type="project" value="UniProtKB-UniRule"/>
</dbReference>
<evidence type="ECO:0000256" key="9">
    <source>
        <dbReference type="ARBA" id="ARBA00022958"/>
    </source>
</evidence>
<evidence type="ECO:0000259" key="21">
    <source>
        <dbReference type="PROSITE" id="PS51385"/>
    </source>
</evidence>
<evidence type="ECO:0000256" key="10">
    <source>
        <dbReference type="ARBA" id="ARBA00023027"/>
    </source>
</evidence>
<dbReference type="EMBL" id="QRPK01000055">
    <property type="protein sequence ID" value="RHM08210.1"/>
    <property type="molecule type" value="Genomic_DNA"/>
</dbReference>
<dbReference type="InterPro" id="IPR036652">
    <property type="entry name" value="YjeF_N_dom_sf"/>
</dbReference>
<evidence type="ECO:0000256" key="12">
    <source>
        <dbReference type="ARBA" id="ARBA00023239"/>
    </source>
</evidence>
<evidence type="ECO:0000256" key="18">
    <source>
        <dbReference type="HAMAP-Rule" id="MF_01966"/>
    </source>
</evidence>
<evidence type="ECO:0000256" key="17">
    <source>
        <dbReference type="HAMAP-Rule" id="MF_01965"/>
    </source>
</evidence>
<dbReference type="PIRSF" id="PIRSF017184">
    <property type="entry name" value="Nnr"/>
    <property type="match status" value="1"/>
</dbReference>
<comment type="catalytic activity">
    <reaction evidence="1 18 19">
        <text>(6R)-NADHX = (6S)-NADHX</text>
        <dbReference type="Rhea" id="RHEA:32215"/>
        <dbReference type="ChEBI" id="CHEBI:64074"/>
        <dbReference type="ChEBI" id="CHEBI:64075"/>
        <dbReference type="EC" id="5.1.99.6"/>
    </reaction>
</comment>
<evidence type="ECO:0000256" key="11">
    <source>
        <dbReference type="ARBA" id="ARBA00023235"/>
    </source>
</evidence>
<evidence type="ECO:0000256" key="6">
    <source>
        <dbReference type="ARBA" id="ARBA00022741"/>
    </source>
</evidence>
<feature type="binding site" evidence="18">
    <location>
        <begin position="57"/>
        <end position="61"/>
    </location>
    <ligand>
        <name>(6S)-NADPHX</name>
        <dbReference type="ChEBI" id="CHEBI:64076"/>
    </ligand>
</feature>
<dbReference type="SUPFAM" id="SSF53613">
    <property type="entry name" value="Ribokinase-like"/>
    <property type="match status" value="1"/>
</dbReference>
<dbReference type="PROSITE" id="PS51385">
    <property type="entry name" value="YJEF_N"/>
    <property type="match status" value="1"/>
</dbReference>
<evidence type="ECO:0000256" key="1">
    <source>
        <dbReference type="ARBA" id="ARBA00000013"/>
    </source>
</evidence>
<keyword evidence="5 18" id="KW-0479">Metal-binding</keyword>
<evidence type="ECO:0000256" key="15">
    <source>
        <dbReference type="ARBA" id="ARBA00048238"/>
    </source>
</evidence>
<reference evidence="22 23" key="1">
    <citation type="submission" date="2018-08" db="EMBL/GenBank/DDBJ databases">
        <title>A genome reference for cultivated species of the human gut microbiota.</title>
        <authorList>
            <person name="Zou Y."/>
            <person name="Xue W."/>
            <person name="Luo G."/>
        </authorList>
    </citation>
    <scope>NUCLEOTIDE SEQUENCE [LARGE SCALE GENOMIC DNA]</scope>
    <source>
        <strain evidence="22 23">AF35-6BH</strain>
    </source>
</reference>
<feature type="binding site" evidence="17">
    <location>
        <position position="379"/>
    </location>
    <ligand>
        <name>(6S)-NADPHX</name>
        <dbReference type="ChEBI" id="CHEBI:64076"/>
    </ligand>
</feature>
<comment type="catalytic activity">
    <reaction evidence="2 18 19">
        <text>(6R)-NADPHX = (6S)-NADPHX</text>
        <dbReference type="Rhea" id="RHEA:32227"/>
        <dbReference type="ChEBI" id="CHEBI:64076"/>
        <dbReference type="ChEBI" id="CHEBI:64077"/>
        <dbReference type="EC" id="5.1.99.6"/>
    </reaction>
</comment>
<keyword evidence="7 17" id="KW-0067">ATP-binding</keyword>
<keyword evidence="23" id="KW-1185">Reference proteome</keyword>
<feature type="binding site" evidence="17">
    <location>
        <begin position="417"/>
        <end position="421"/>
    </location>
    <ligand>
        <name>AMP</name>
        <dbReference type="ChEBI" id="CHEBI:456215"/>
    </ligand>
</feature>
<feature type="binding site" evidence="17">
    <location>
        <position position="446"/>
    </location>
    <ligand>
        <name>(6S)-NADPHX</name>
        <dbReference type="ChEBI" id="CHEBI:64076"/>
    </ligand>
</feature>
<comment type="cofactor">
    <cofactor evidence="18 19">
        <name>K(+)</name>
        <dbReference type="ChEBI" id="CHEBI:29103"/>
    </cofactor>
    <text evidence="18 19">Binds 1 potassium ion per subunit.</text>
</comment>
<dbReference type="CDD" id="cd01171">
    <property type="entry name" value="YXKO-related"/>
    <property type="match status" value="1"/>
</dbReference>
<feature type="binding site" evidence="18">
    <location>
        <position position="140"/>
    </location>
    <ligand>
        <name>(6S)-NADPHX</name>
        <dbReference type="ChEBI" id="CHEBI:64076"/>
    </ligand>
</feature>
<dbReference type="InterPro" id="IPR004443">
    <property type="entry name" value="YjeF_N_dom"/>
</dbReference>
<dbReference type="InterPro" id="IPR000631">
    <property type="entry name" value="CARKD"/>
</dbReference>
<dbReference type="Pfam" id="PF03853">
    <property type="entry name" value="YjeF_N"/>
    <property type="match status" value="1"/>
</dbReference>
<comment type="function">
    <text evidence="18">Catalyzes the epimerization of the S- and R-forms of NAD(P)HX, a damaged form of NAD(P)H that is a result of enzymatic or heat-dependent hydration. This is a prerequisite for the S-specific NAD(P)H-hydrate dehydratase to allow the repair of both epimers of NAD(P)HX.</text>
</comment>
<accession>A0A415P668</accession>
<dbReference type="PROSITE" id="PS51383">
    <property type="entry name" value="YJEF_C_3"/>
    <property type="match status" value="1"/>
</dbReference>
<evidence type="ECO:0000256" key="14">
    <source>
        <dbReference type="ARBA" id="ARBA00025153"/>
    </source>
</evidence>
<comment type="function">
    <text evidence="17">Catalyzes the dehydration of the S-form of NAD(P)HX at the expense of ADP, which is converted to AMP. Together with NAD(P)HX epimerase, which catalyzes the epimerization of the S- and R-forms, the enzyme allows the repair of both epimers of NAD(P)HX, a damaged form of NAD(P)H that is a result of enzymatic or heat-dependent hydration.</text>
</comment>
<evidence type="ECO:0000259" key="20">
    <source>
        <dbReference type="PROSITE" id="PS51383"/>
    </source>
</evidence>
<dbReference type="Gene3D" id="3.40.50.10260">
    <property type="entry name" value="YjeF N-terminal domain"/>
    <property type="match status" value="1"/>
</dbReference>
<protein>
    <recommendedName>
        <fullName evidence="19">Bifunctional NAD(P)H-hydrate repair enzyme</fullName>
    </recommendedName>
    <alternativeName>
        <fullName evidence="19">Nicotinamide nucleotide repair protein</fullName>
    </alternativeName>
    <domain>
        <recommendedName>
            <fullName evidence="19">ADP-dependent (S)-NAD(P)H-hydrate dehydratase</fullName>
            <ecNumber evidence="19">4.2.1.136</ecNumber>
        </recommendedName>
        <alternativeName>
            <fullName evidence="19">ADP-dependent NAD(P)HX dehydratase</fullName>
        </alternativeName>
    </domain>
    <domain>
        <recommendedName>
            <fullName evidence="19">NAD(P)H-hydrate epimerase</fullName>
            <ecNumber evidence="19">5.1.99.6</ecNumber>
        </recommendedName>
    </domain>
</protein>
<feature type="binding site" evidence="18">
    <location>
        <position position="125"/>
    </location>
    <ligand>
        <name>K(+)</name>
        <dbReference type="ChEBI" id="CHEBI:29103"/>
    </ligand>
</feature>
<dbReference type="GO" id="GO:0052856">
    <property type="term" value="F:NAD(P)HX epimerase activity"/>
    <property type="evidence" value="ECO:0007669"/>
    <property type="project" value="UniProtKB-UniRule"/>
</dbReference>
<dbReference type="SUPFAM" id="SSF64153">
    <property type="entry name" value="YjeF N-terminal domain-like"/>
    <property type="match status" value="1"/>
</dbReference>
<comment type="catalytic activity">
    <reaction evidence="15 17 19">
        <text>(6S)-NADHX + ADP = AMP + phosphate + NADH + H(+)</text>
        <dbReference type="Rhea" id="RHEA:32223"/>
        <dbReference type="ChEBI" id="CHEBI:15378"/>
        <dbReference type="ChEBI" id="CHEBI:43474"/>
        <dbReference type="ChEBI" id="CHEBI:57945"/>
        <dbReference type="ChEBI" id="CHEBI:64074"/>
        <dbReference type="ChEBI" id="CHEBI:456215"/>
        <dbReference type="ChEBI" id="CHEBI:456216"/>
        <dbReference type="EC" id="4.2.1.136"/>
    </reaction>
</comment>
<feature type="binding site" evidence="18">
    <location>
        <position position="161"/>
    </location>
    <ligand>
        <name>K(+)</name>
        <dbReference type="ChEBI" id="CHEBI:29103"/>
    </ligand>
</feature>
<dbReference type="InterPro" id="IPR030677">
    <property type="entry name" value="Nnr"/>
</dbReference>
<dbReference type="GO" id="GO:0046496">
    <property type="term" value="P:nicotinamide nucleotide metabolic process"/>
    <property type="evidence" value="ECO:0007669"/>
    <property type="project" value="UniProtKB-UniRule"/>
</dbReference>
<keyword evidence="13" id="KW-0511">Multifunctional enzyme</keyword>
<dbReference type="GO" id="GO:0110051">
    <property type="term" value="P:metabolite repair"/>
    <property type="evidence" value="ECO:0007669"/>
    <property type="project" value="TreeGrafter"/>
</dbReference>
<name>A0A415P668_9FIRM</name>
<organism evidence="22 23">
    <name type="scientific">Amedibacillus dolichus</name>
    <dbReference type="NCBI Taxonomy" id="31971"/>
    <lineage>
        <taxon>Bacteria</taxon>
        <taxon>Bacillati</taxon>
        <taxon>Bacillota</taxon>
        <taxon>Erysipelotrichia</taxon>
        <taxon>Erysipelotrichales</taxon>
        <taxon>Erysipelotrichaceae</taxon>
        <taxon>Amedibacillus</taxon>
    </lineage>
</organism>
<keyword evidence="10 17" id="KW-0520">NAD</keyword>
<comment type="cofactor">
    <cofactor evidence="17">
        <name>Mg(2+)</name>
        <dbReference type="ChEBI" id="CHEBI:18420"/>
    </cofactor>
</comment>
<dbReference type="AlphaFoldDB" id="A0A415P668"/>
<dbReference type="RefSeq" id="WP_118365800.1">
    <property type="nucleotide sequence ID" value="NZ_QRPK01000055.1"/>
</dbReference>
<feature type="binding site" evidence="17">
    <location>
        <position position="259"/>
    </location>
    <ligand>
        <name>(6S)-NADPHX</name>
        <dbReference type="ChEBI" id="CHEBI:64076"/>
    </ligand>
</feature>
<sequence length="518" mass="56901">MYIVDSKTMHRLDEQLIKQQRVSSLDLMKRAASGVKDYIDEHHTKLVRILIVCGVGNNGGDGFALASLLKEDGYVNVTLFTLANENQLTSDARFYALRCAQLNIPCFHQLHELEGLLKNSEQCVDALFGTGLSRGIHGDYAQVIHQINASKLPCISIDMPSGIHSDTGACMGCAIHADVTISFACYKQGQLLGEGRRYCGHLKIVDIGIPHEMIAKEEHAILLTEDKTRQLLPKRFEQSHKGSYGKVLAIGGSRSMHGAITLCAKAMLRSGVGTLTLFVPKSIGMLLAMKLEECMLIEADDENGMFAQGALSLLKEKIGDYDLIVIGNGMGRTKASEALVAYVLQQDTPCILDADALWSCAKYRELIKRRQAPLIVTPHPKEFSYLTSKSTAEIKADPFKAVREFTSCYPNVTLVYKDYVSIIATDKKCYVNCIGNNALAKGGSGDVLCGIISGLYAQSKQAIEAAGAGVYVHAKCADELLQVKMQTVFYQVISSLPYPRYIKLYANAYTLYMFPTNH</sequence>
<comment type="similarity">
    <text evidence="17">Belongs to the NnrD/CARKD family.</text>
</comment>
<evidence type="ECO:0000256" key="7">
    <source>
        <dbReference type="ARBA" id="ARBA00022840"/>
    </source>
</evidence>
<dbReference type="PANTHER" id="PTHR12592:SF0">
    <property type="entry name" value="ATP-DEPENDENT (S)-NAD(P)H-HYDRATE DEHYDRATASE"/>
    <property type="match status" value="1"/>
</dbReference>
<comment type="function">
    <text evidence="14 19">Bifunctional enzyme that catalyzes the epimerization of the S- and R-forms of NAD(P)HX and the dehydration of the S-form of NAD(P)HX at the expense of ADP, which is converted to AMP. This allows the repair of both epimers of NAD(P)HX, a damaged form of NAD(P)H that is a result of enzymatic or heat-dependent hydration.</text>
</comment>
<keyword evidence="12 17" id="KW-0456">Lyase</keyword>
<keyword evidence="11 18" id="KW-0413">Isomerase</keyword>
<evidence type="ECO:0000256" key="8">
    <source>
        <dbReference type="ARBA" id="ARBA00022857"/>
    </source>
</evidence>
<feature type="domain" description="YjeF C-terminal" evidence="20">
    <location>
        <begin position="224"/>
        <end position="503"/>
    </location>
</feature>
<feature type="binding site" evidence="17">
    <location>
        <position position="445"/>
    </location>
    <ligand>
        <name>AMP</name>
        <dbReference type="ChEBI" id="CHEBI:456215"/>
    </ligand>
</feature>
<feature type="binding site" evidence="17">
    <location>
        <position position="329"/>
    </location>
    <ligand>
        <name>(6S)-NADPHX</name>
        <dbReference type="ChEBI" id="CHEBI:64076"/>
    </ligand>
</feature>
<evidence type="ECO:0000256" key="2">
    <source>
        <dbReference type="ARBA" id="ARBA00000909"/>
    </source>
</evidence>
<keyword evidence="9 18" id="KW-0630">Potassium</keyword>
<comment type="catalytic activity">
    <reaction evidence="16 17 19">
        <text>(6S)-NADPHX + ADP = AMP + phosphate + NADPH + H(+)</text>
        <dbReference type="Rhea" id="RHEA:32235"/>
        <dbReference type="ChEBI" id="CHEBI:15378"/>
        <dbReference type="ChEBI" id="CHEBI:43474"/>
        <dbReference type="ChEBI" id="CHEBI:57783"/>
        <dbReference type="ChEBI" id="CHEBI:64076"/>
        <dbReference type="ChEBI" id="CHEBI:456215"/>
        <dbReference type="ChEBI" id="CHEBI:456216"/>
        <dbReference type="EC" id="4.2.1.136"/>
    </reaction>
</comment>
<feature type="binding site" evidence="18">
    <location>
        <position position="58"/>
    </location>
    <ligand>
        <name>K(+)</name>
        <dbReference type="ChEBI" id="CHEBI:29103"/>
    </ligand>
</feature>
<evidence type="ECO:0000256" key="19">
    <source>
        <dbReference type="PIRNR" id="PIRNR017184"/>
    </source>
</evidence>
<evidence type="ECO:0000256" key="5">
    <source>
        <dbReference type="ARBA" id="ARBA00022723"/>
    </source>
</evidence>
<feature type="domain" description="YjeF N-terminal" evidence="21">
    <location>
        <begin position="9"/>
        <end position="215"/>
    </location>
</feature>
<dbReference type="PANTHER" id="PTHR12592">
    <property type="entry name" value="ATP-DEPENDENT (S)-NAD(P)H-HYDRATE DEHYDRATASE FAMILY MEMBER"/>
    <property type="match status" value="1"/>
</dbReference>
<gene>
    <name evidence="17" type="primary">nnrD</name>
    <name evidence="18" type="synonym">nnrE</name>
    <name evidence="22" type="ORF">DWZ83_08630</name>
</gene>
<evidence type="ECO:0000313" key="22">
    <source>
        <dbReference type="EMBL" id="RHM08210.1"/>
    </source>
</evidence>